<evidence type="ECO:0000256" key="5">
    <source>
        <dbReference type="ARBA" id="ARBA00022905"/>
    </source>
</evidence>
<dbReference type="Pfam" id="PF12706">
    <property type="entry name" value="Lactamase_B_2"/>
    <property type="match status" value="1"/>
</dbReference>
<accession>A0ABW6G134</accession>
<protein>
    <recommendedName>
        <fullName evidence="3 6">Coenzyme PQQ synthesis protein B</fullName>
    </recommendedName>
    <alternativeName>
        <fullName evidence="6">Pyrroloquinoline quinone biosynthesis protein B</fullName>
    </alternativeName>
</protein>
<dbReference type="HAMAP" id="MF_00653">
    <property type="entry name" value="PQQ_syn_PqqB"/>
    <property type="match status" value="1"/>
</dbReference>
<feature type="domain" description="Metallo-beta-lactamase" evidence="7">
    <location>
        <begin position="49"/>
        <end position="259"/>
    </location>
</feature>
<comment type="caution">
    <text evidence="8">The sequence shown here is derived from an EMBL/GenBank/DDBJ whole genome shotgun (WGS) entry which is preliminary data.</text>
</comment>
<evidence type="ECO:0000313" key="8">
    <source>
        <dbReference type="EMBL" id="MFD6792905.1"/>
    </source>
</evidence>
<dbReference type="InterPro" id="IPR001279">
    <property type="entry name" value="Metallo-B-lactamas"/>
</dbReference>
<dbReference type="NCBIfam" id="TIGR02108">
    <property type="entry name" value="PQQ_syn_pqqB"/>
    <property type="match status" value="1"/>
</dbReference>
<evidence type="ECO:0000256" key="2">
    <source>
        <dbReference type="ARBA" id="ARBA00008481"/>
    </source>
</evidence>
<comment type="similarity">
    <text evidence="2 6">Belongs to the PqqB family.</text>
</comment>
<evidence type="ECO:0000256" key="4">
    <source>
        <dbReference type="ARBA" id="ARBA00022448"/>
    </source>
</evidence>
<evidence type="ECO:0000259" key="7">
    <source>
        <dbReference type="Pfam" id="PF12706"/>
    </source>
</evidence>
<dbReference type="RefSeq" id="WP_258937663.1">
    <property type="nucleotide sequence ID" value="NZ_JANBBF010000012.1"/>
</dbReference>
<reference evidence="8 9" key="1">
    <citation type="submission" date="2024-09" db="EMBL/GenBank/DDBJ databases">
        <title>The Natural Products Discovery Center: Release of the First 8490 Sequenced Strains for Exploring Actinobacteria Biosynthetic Diversity.</title>
        <authorList>
            <person name="Kalkreuter E."/>
            <person name="Kautsar S.A."/>
            <person name="Yang D."/>
            <person name="Bader C.D."/>
            <person name="Teijaro C.N."/>
            <person name="Fluegel L."/>
            <person name="Davis C.M."/>
            <person name="Simpson J.R."/>
            <person name="Lauterbach L."/>
            <person name="Steele A.D."/>
            <person name="Gui C."/>
            <person name="Meng S."/>
            <person name="Li G."/>
            <person name="Viehrig K."/>
            <person name="Ye F."/>
            <person name="Su P."/>
            <person name="Kiefer A.F."/>
            <person name="Nichols A."/>
            <person name="Cepeda A.J."/>
            <person name="Yan W."/>
            <person name="Fan B."/>
            <person name="Jiang Y."/>
            <person name="Adhikari A."/>
            <person name="Zheng C.-J."/>
            <person name="Schuster L."/>
            <person name="Cowan T.M."/>
            <person name="Smanski M.J."/>
            <person name="Chevrette M.G."/>
            <person name="De Carvalho L.P.S."/>
            <person name="Shen B."/>
        </authorList>
    </citation>
    <scope>NUCLEOTIDE SEQUENCE [LARGE SCALE GENOMIC DNA]</scope>
    <source>
        <strain evidence="8 9">NPDC060353</strain>
    </source>
</reference>
<dbReference type="Gene3D" id="3.60.15.10">
    <property type="entry name" value="Ribonuclease Z/Hydroxyacylglutathione hydrolase-like"/>
    <property type="match status" value="1"/>
</dbReference>
<dbReference type="Proteomes" id="UP001598673">
    <property type="component" value="Unassembled WGS sequence"/>
</dbReference>
<evidence type="ECO:0000256" key="3">
    <source>
        <dbReference type="ARBA" id="ARBA00015084"/>
    </source>
</evidence>
<proteinExistence type="inferred from homology"/>
<dbReference type="EMBL" id="JBHXCV010000003">
    <property type="protein sequence ID" value="MFD6792905.1"/>
    <property type="molecule type" value="Genomic_DNA"/>
</dbReference>
<evidence type="ECO:0000256" key="6">
    <source>
        <dbReference type="HAMAP-Rule" id="MF_00653"/>
    </source>
</evidence>
<dbReference type="InterPro" id="IPR011842">
    <property type="entry name" value="PQQ_synth_PqqB"/>
</dbReference>
<dbReference type="SUPFAM" id="SSF56281">
    <property type="entry name" value="Metallo-hydrolase/oxidoreductase"/>
    <property type="match status" value="1"/>
</dbReference>
<dbReference type="InterPro" id="IPR036866">
    <property type="entry name" value="RibonucZ/Hydroxyglut_hydro"/>
</dbReference>
<name>A0ABW6G134_9PSEU</name>
<gene>
    <name evidence="6 8" type="primary">pqqB</name>
    <name evidence="8" type="ORF">ACFWGY_06175</name>
</gene>
<keyword evidence="5 6" id="KW-0884">PQQ biosynthesis</keyword>
<sequence length="293" mass="30925">MRAVLLGTAAGGGVPQWNCACANCEAVRDGSAPARTQDCLAVSADGRAWYLLNASQDIRTQLTSCAAFRPGPGPRETPLRGVLLTDGELDHTLGLFQLKEAAGLRVWAPDAVAATVPAREIVARYHGWEWPRLEEKFELDGLVVTVLPVSDKRPKYAGESTLDGPWVVAYRIEDPATGGSLVYAPCVAQWPAGFDDFCAGASCVLLDGSFFAPDEMAGATAGGVGSGAQLAMGHLPMAGEHGSLARIRRSRGTRWLYTHLNNTNPVLNPASPEHAALVEAGAELPPDGTELVL</sequence>
<comment type="function">
    <text evidence="6">May be involved in the transport of PQQ or its precursor to the periplasm.</text>
</comment>
<keyword evidence="9" id="KW-1185">Reference proteome</keyword>
<keyword evidence="4 6" id="KW-0813">Transport</keyword>
<evidence type="ECO:0000313" key="9">
    <source>
        <dbReference type="Proteomes" id="UP001598673"/>
    </source>
</evidence>
<evidence type="ECO:0000256" key="1">
    <source>
        <dbReference type="ARBA" id="ARBA00004886"/>
    </source>
</evidence>
<organism evidence="8 9">
    <name type="scientific">Prauserella salsuginis</name>
    <dbReference type="NCBI Taxonomy" id="387889"/>
    <lineage>
        <taxon>Bacteria</taxon>
        <taxon>Bacillati</taxon>
        <taxon>Actinomycetota</taxon>
        <taxon>Actinomycetes</taxon>
        <taxon>Pseudonocardiales</taxon>
        <taxon>Pseudonocardiaceae</taxon>
        <taxon>Prauserella</taxon>
        <taxon>Prauserella salsuginis group</taxon>
    </lineage>
</organism>
<comment type="pathway">
    <text evidence="1 6">Cofactor biosynthesis; pyrroloquinoline quinone biosynthesis.</text>
</comment>